<protein>
    <recommendedName>
        <fullName evidence="5">Extracellular membrane protein CFEM domain-containing protein</fullName>
    </recommendedName>
</protein>
<feature type="compositionally biased region" description="Low complexity" evidence="1">
    <location>
        <begin position="402"/>
        <end position="442"/>
    </location>
</feature>
<dbReference type="GeneID" id="27899941"/>
<dbReference type="OrthoDB" id="3637592at2759"/>
<evidence type="ECO:0000256" key="1">
    <source>
        <dbReference type="SAM" id="MobiDB-lite"/>
    </source>
</evidence>
<dbReference type="AlphaFoldDB" id="M3BP97"/>
<evidence type="ECO:0000256" key="2">
    <source>
        <dbReference type="SAM" id="SignalP"/>
    </source>
</evidence>
<dbReference type="RefSeq" id="XP_016756109.1">
    <property type="nucleotide sequence ID" value="XM_016902804.1"/>
</dbReference>
<keyword evidence="4" id="KW-1185">Reference proteome</keyword>
<feature type="region of interest" description="Disordered" evidence="1">
    <location>
        <begin position="279"/>
        <end position="335"/>
    </location>
</feature>
<sequence length="454" mass="49027">MRLITVSAAAALVVSSSVVAESVSTAQLSVVEGGARECTLCLEHAASQTQCEASDSSETNFDFECLCLKTAFRIITRGCSGFCEGTQYSLESQCRLDNGTPRNAIDRRAAFVEGDARSCNLCLEQAARQTYCVNNNSSISGYDFHCLCKEPGFSEYTEGCTDFCRATEYDIEIQCSKIRECPVCNIDEVRKCERCLEDTSSTTTATTSCNLAPDADISGLFESANIEFTAAACTEFCIAILEAQCSLSQMTLSPRTAQLQTSNPGFGFCGPKGTNCKSTESAHSSSSSSSSHHSPPSPPIKPLMNRKQQQQQHQHQHHKDHKHSRSANWPHHSGAQTASGIFGFCGVSGSNCRAEENKQQQQQQETTTSTTSSSSDATVTTMTAMTTMMAIQIPSSRTAATTATTATATATPVIHPTSKNPKTTTTTTNPISNETNSPSPQNRRQRRRTRNLRA</sequence>
<accession>M3BP97</accession>
<dbReference type="Proteomes" id="UP000016931">
    <property type="component" value="Unassembled WGS sequence"/>
</dbReference>
<evidence type="ECO:0000313" key="3">
    <source>
        <dbReference type="EMBL" id="EMF07988.1"/>
    </source>
</evidence>
<feature type="compositionally biased region" description="Low complexity" evidence="1">
    <location>
        <begin position="283"/>
        <end position="294"/>
    </location>
</feature>
<feature type="compositionally biased region" description="Basic residues" evidence="1">
    <location>
        <begin position="314"/>
        <end position="325"/>
    </location>
</feature>
<feature type="signal peptide" evidence="2">
    <location>
        <begin position="1"/>
        <end position="20"/>
    </location>
</feature>
<dbReference type="HOGENOM" id="CLU_602914_0_0_1"/>
<reference evidence="3 4" key="1">
    <citation type="journal article" date="2012" name="PLoS Pathog.">
        <title>Diverse lifestyles and strategies of plant pathogenesis encoded in the genomes of eighteen Dothideomycetes fungi.</title>
        <authorList>
            <person name="Ohm R.A."/>
            <person name="Feau N."/>
            <person name="Henrissat B."/>
            <person name="Schoch C.L."/>
            <person name="Horwitz B.A."/>
            <person name="Barry K.W."/>
            <person name="Condon B.J."/>
            <person name="Copeland A.C."/>
            <person name="Dhillon B."/>
            <person name="Glaser F."/>
            <person name="Hesse C.N."/>
            <person name="Kosti I."/>
            <person name="LaButti K."/>
            <person name="Lindquist E.A."/>
            <person name="Lucas S."/>
            <person name="Salamov A.A."/>
            <person name="Bradshaw R.E."/>
            <person name="Ciuffetti L."/>
            <person name="Hamelin R.C."/>
            <person name="Kema G.H.J."/>
            <person name="Lawrence C."/>
            <person name="Scott J.A."/>
            <person name="Spatafora J.W."/>
            <person name="Turgeon B.G."/>
            <person name="de Wit P.J.G.M."/>
            <person name="Zhong S."/>
            <person name="Goodwin S.B."/>
            <person name="Grigoriev I.V."/>
        </authorList>
    </citation>
    <scope>NUCLEOTIDE SEQUENCE [LARGE SCALE GENOMIC DNA]</scope>
    <source>
        <strain evidence="3 4">SO2202</strain>
    </source>
</reference>
<proteinExistence type="predicted"/>
<evidence type="ECO:0000313" key="4">
    <source>
        <dbReference type="Proteomes" id="UP000016931"/>
    </source>
</evidence>
<dbReference type="EMBL" id="KB456272">
    <property type="protein sequence ID" value="EMF07988.1"/>
    <property type="molecule type" value="Genomic_DNA"/>
</dbReference>
<feature type="compositionally biased region" description="Basic residues" evidence="1">
    <location>
        <begin position="443"/>
        <end position="454"/>
    </location>
</feature>
<organism evidence="3 4">
    <name type="scientific">Sphaerulina musiva (strain SO2202)</name>
    <name type="common">Poplar stem canker fungus</name>
    <name type="synonym">Septoria musiva</name>
    <dbReference type="NCBI Taxonomy" id="692275"/>
    <lineage>
        <taxon>Eukaryota</taxon>
        <taxon>Fungi</taxon>
        <taxon>Dikarya</taxon>
        <taxon>Ascomycota</taxon>
        <taxon>Pezizomycotina</taxon>
        <taxon>Dothideomycetes</taxon>
        <taxon>Dothideomycetidae</taxon>
        <taxon>Mycosphaerellales</taxon>
        <taxon>Mycosphaerellaceae</taxon>
        <taxon>Sphaerulina</taxon>
    </lineage>
</organism>
<feature type="region of interest" description="Disordered" evidence="1">
    <location>
        <begin position="356"/>
        <end position="377"/>
    </location>
</feature>
<feature type="chain" id="PRO_5004032020" description="Extracellular membrane protein CFEM domain-containing protein" evidence="2">
    <location>
        <begin position="21"/>
        <end position="454"/>
    </location>
</feature>
<feature type="compositionally biased region" description="Low complexity" evidence="1">
    <location>
        <begin position="359"/>
        <end position="377"/>
    </location>
</feature>
<gene>
    <name evidence="3" type="ORF">SEPMUDRAFT_136827</name>
</gene>
<evidence type="ECO:0008006" key="5">
    <source>
        <dbReference type="Google" id="ProtNLM"/>
    </source>
</evidence>
<name>M3BP97_SPHMS</name>
<keyword evidence="2" id="KW-0732">Signal</keyword>
<feature type="region of interest" description="Disordered" evidence="1">
    <location>
        <begin position="402"/>
        <end position="454"/>
    </location>
</feature>